<proteinExistence type="predicted"/>
<gene>
    <name evidence="5" type="ORF">C666_08355</name>
</gene>
<dbReference type="EMBL" id="AMXE01000023">
    <property type="protein sequence ID" value="ENO88660.1"/>
    <property type="molecule type" value="Genomic_DNA"/>
</dbReference>
<sequence>MAWWNNNNETNALRHKLADSERELADARARLAHLEGELARQQTECAEVRRRDALNEALFTNLRTYAETMGSVQHSFSHLAGQLATQESAAADSTRAADDSSKAIASVSDHLGTLAAETGKTTDSVRQLTARAAQIDGIVQLIREIADQTNLLALNAAIEAARAGEQGRGFAVVADEVRKLAERTAGATNEISELVGAIQSETGQAERVIRDLSDKAANAASEGGTARISMDELCGLARGMADTMKHAALRSFAELAKLDHLVFKLDVYQALTGHSGISAESLSTHTTCRLGHWYQDEGRQFAHLPGYRQLDAPHARVHQSGRAALERVAGGDIAGAVGAIADMEAASIQVLDNLQRIADAAG</sequence>
<keyword evidence="1 2" id="KW-0807">Transducer</keyword>
<dbReference type="STRING" id="1123367.GCA_000621305_01617"/>
<feature type="domain" description="Methyl-accepting transducer" evidence="4">
    <location>
        <begin position="60"/>
        <end position="254"/>
    </location>
</feature>
<name>N6YAW1_THAL4</name>
<dbReference type="PANTHER" id="PTHR32089:SF112">
    <property type="entry name" value="LYSOZYME-LIKE PROTEIN-RELATED"/>
    <property type="match status" value="1"/>
</dbReference>
<dbReference type="OrthoDB" id="9808588at2"/>
<organism evidence="5 6">
    <name type="scientific">Thauera linaloolentis (strain DSM 12138 / JCM 21573 / CCUG 41526 / CIP 105981 / IAM 15112 / NBRC 102519 / 47Lol)</name>
    <dbReference type="NCBI Taxonomy" id="1123367"/>
    <lineage>
        <taxon>Bacteria</taxon>
        <taxon>Pseudomonadati</taxon>
        <taxon>Pseudomonadota</taxon>
        <taxon>Betaproteobacteria</taxon>
        <taxon>Rhodocyclales</taxon>
        <taxon>Zoogloeaceae</taxon>
        <taxon>Thauera</taxon>
    </lineage>
</organism>
<protein>
    <submittedName>
        <fullName evidence="5">Methyl-accepting chemotaxis protein</fullName>
    </submittedName>
</protein>
<feature type="coiled-coil region" evidence="3">
    <location>
        <begin position="10"/>
        <end position="51"/>
    </location>
</feature>
<evidence type="ECO:0000256" key="3">
    <source>
        <dbReference type="SAM" id="Coils"/>
    </source>
</evidence>
<dbReference type="Gene3D" id="6.10.250.3200">
    <property type="match status" value="1"/>
</dbReference>
<dbReference type="eggNOG" id="COG0840">
    <property type="taxonomic scope" value="Bacteria"/>
</dbReference>
<dbReference type="Pfam" id="PF13682">
    <property type="entry name" value="CZB"/>
    <property type="match status" value="1"/>
</dbReference>
<keyword evidence="6" id="KW-1185">Reference proteome</keyword>
<evidence type="ECO:0000313" key="5">
    <source>
        <dbReference type="EMBL" id="ENO88660.1"/>
    </source>
</evidence>
<reference evidence="5 6" key="1">
    <citation type="submission" date="2012-09" db="EMBL/GenBank/DDBJ databases">
        <title>Draft Genome Sequences of 6 Strains from Genus Thauera.</title>
        <authorList>
            <person name="Liu B."/>
            <person name="Shapleigh J.P."/>
            <person name="Frostegard A.H."/>
        </authorList>
    </citation>
    <scope>NUCLEOTIDE SEQUENCE [LARGE SCALE GENOMIC DNA]</scope>
    <source>
        <strain evidence="6">47Lol / DSM 12138</strain>
    </source>
</reference>
<dbReference type="InterPro" id="IPR004089">
    <property type="entry name" value="MCPsignal_dom"/>
</dbReference>
<evidence type="ECO:0000259" key="4">
    <source>
        <dbReference type="PROSITE" id="PS50111"/>
    </source>
</evidence>
<dbReference type="GO" id="GO:0016020">
    <property type="term" value="C:membrane"/>
    <property type="evidence" value="ECO:0007669"/>
    <property type="project" value="InterPro"/>
</dbReference>
<evidence type="ECO:0000256" key="2">
    <source>
        <dbReference type="PROSITE-ProRule" id="PRU00284"/>
    </source>
</evidence>
<dbReference type="Gene3D" id="1.20.120.30">
    <property type="entry name" value="Aspartate receptor, ligand-binding domain"/>
    <property type="match status" value="1"/>
</dbReference>
<dbReference type="SUPFAM" id="SSF58104">
    <property type="entry name" value="Methyl-accepting chemotaxis protein (MCP) signaling domain"/>
    <property type="match status" value="1"/>
</dbReference>
<comment type="caution">
    <text evidence="5">The sequence shown here is derived from an EMBL/GenBank/DDBJ whole genome shotgun (WGS) entry which is preliminary data.</text>
</comment>
<dbReference type="InterPro" id="IPR025991">
    <property type="entry name" value="Chemoreceptor_zinc-bind_dom"/>
</dbReference>
<dbReference type="SMART" id="SM00283">
    <property type="entry name" value="MA"/>
    <property type="match status" value="1"/>
</dbReference>
<dbReference type="Proteomes" id="UP000013232">
    <property type="component" value="Unassembled WGS sequence"/>
</dbReference>
<dbReference type="PANTHER" id="PTHR32089">
    <property type="entry name" value="METHYL-ACCEPTING CHEMOTAXIS PROTEIN MCPB"/>
    <property type="match status" value="1"/>
</dbReference>
<dbReference type="AlphaFoldDB" id="N6YAW1"/>
<dbReference type="PROSITE" id="PS50111">
    <property type="entry name" value="CHEMOTAXIS_TRANSDUC_2"/>
    <property type="match status" value="1"/>
</dbReference>
<evidence type="ECO:0000256" key="1">
    <source>
        <dbReference type="ARBA" id="ARBA00023224"/>
    </source>
</evidence>
<dbReference type="Pfam" id="PF00015">
    <property type="entry name" value="MCPsignal"/>
    <property type="match status" value="1"/>
</dbReference>
<dbReference type="GO" id="GO:0007165">
    <property type="term" value="P:signal transduction"/>
    <property type="evidence" value="ECO:0007669"/>
    <property type="project" value="UniProtKB-KW"/>
</dbReference>
<keyword evidence="3" id="KW-0175">Coiled coil</keyword>
<evidence type="ECO:0000313" key="6">
    <source>
        <dbReference type="Proteomes" id="UP000013232"/>
    </source>
</evidence>
<accession>N6YAW1</accession>